<name>A0A1F6NTX8_9BACT</name>
<dbReference type="Proteomes" id="UP000177151">
    <property type="component" value="Unassembled WGS sequence"/>
</dbReference>
<organism evidence="1 2">
    <name type="scientific">Candidatus Magasanikbacteria bacterium RIFOXYA1_FULL_40_8</name>
    <dbReference type="NCBI Taxonomy" id="1798694"/>
    <lineage>
        <taxon>Bacteria</taxon>
        <taxon>Candidatus Magasanikiibacteriota</taxon>
    </lineage>
</organism>
<accession>A0A1F6NTX8</accession>
<proteinExistence type="predicted"/>
<sequence length="84" mass="9896">MKTMKVGKYKYPVPACKQMDCFWAFQPVTGITCFKRYLEIYGVRSYDIHPCTKCLRNKKWIIKSLKDNKTKVTKKQIISVQDIA</sequence>
<comment type="caution">
    <text evidence="1">The sequence shown here is derived from an EMBL/GenBank/DDBJ whole genome shotgun (WGS) entry which is preliminary data.</text>
</comment>
<gene>
    <name evidence="1" type="ORF">A2206_01385</name>
</gene>
<dbReference type="EMBL" id="MFQP01000061">
    <property type="protein sequence ID" value="OGH87084.1"/>
    <property type="molecule type" value="Genomic_DNA"/>
</dbReference>
<protein>
    <submittedName>
        <fullName evidence="1">Uncharacterized protein</fullName>
    </submittedName>
</protein>
<evidence type="ECO:0000313" key="1">
    <source>
        <dbReference type="EMBL" id="OGH87084.1"/>
    </source>
</evidence>
<dbReference type="AlphaFoldDB" id="A0A1F6NTX8"/>
<evidence type="ECO:0000313" key="2">
    <source>
        <dbReference type="Proteomes" id="UP000177151"/>
    </source>
</evidence>
<reference evidence="1 2" key="1">
    <citation type="journal article" date="2016" name="Nat. Commun.">
        <title>Thousands of microbial genomes shed light on interconnected biogeochemical processes in an aquifer system.</title>
        <authorList>
            <person name="Anantharaman K."/>
            <person name="Brown C.T."/>
            <person name="Hug L.A."/>
            <person name="Sharon I."/>
            <person name="Castelle C.J."/>
            <person name="Probst A.J."/>
            <person name="Thomas B.C."/>
            <person name="Singh A."/>
            <person name="Wilkins M.J."/>
            <person name="Karaoz U."/>
            <person name="Brodie E.L."/>
            <person name="Williams K.H."/>
            <person name="Hubbard S.S."/>
            <person name="Banfield J.F."/>
        </authorList>
    </citation>
    <scope>NUCLEOTIDE SEQUENCE [LARGE SCALE GENOMIC DNA]</scope>
</reference>